<dbReference type="PROSITE" id="PS00108">
    <property type="entry name" value="PROTEIN_KINASE_ST"/>
    <property type="match status" value="1"/>
</dbReference>
<dbReference type="Gene3D" id="1.10.510.10">
    <property type="entry name" value="Transferase(Phosphotransferase) domain 1"/>
    <property type="match status" value="1"/>
</dbReference>
<dbReference type="PROSITE" id="PS00107">
    <property type="entry name" value="PROTEIN_KINASE_ATP"/>
    <property type="match status" value="1"/>
</dbReference>
<dbReference type="InterPro" id="IPR008271">
    <property type="entry name" value="Ser/Thr_kinase_AS"/>
</dbReference>
<name>A0A8J8P4K4_HALGN</name>
<dbReference type="SUPFAM" id="SSF56112">
    <property type="entry name" value="Protein kinase-like (PK-like)"/>
    <property type="match status" value="1"/>
</dbReference>
<dbReference type="AlphaFoldDB" id="A0A8J8P4K4"/>
<evidence type="ECO:0000256" key="1">
    <source>
        <dbReference type="ARBA" id="ARBA00022527"/>
    </source>
</evidence>
<dbReference type="InterPro" id="IPR000961">
    <property type="entry name" value="AGC-kinase_C"/>
</dbReference>
<keyword evidence="12" id="KW-1185">Reference proteome</keyword>
<keyword evidence="4 7" id="KW-0547">Nucleotide-binding</keyword>
<reference evidence="11" key="1">
    <citation type="submission" date="2019-06" db="EMBL/GenBank/DDBJ databases">
        <authorList>
            <person name="Zheng W."/>
        </authorList>
    </citation>
    <scope>NUCLEOTIDE SEQUENCE</scope>
    <source>
        <strain evidence="11">QDHG01</strain>
    </source>
</reference>
<evidence type="ECO:0000259" key="9">
    <source>
        <dbReference type="PROSITE" id="PS50011"/>
    </source>
</evidence>
<accession>A0A8J8P4K4</accession>
<evidence type="ECO:0000256" key="2">
    <source>
        <dbReference type="ARBA" id="ARBA00022553"/>
    </source>
</evidence>
<evidence type="ECO:0000313" key="11">
    <source>
        <dbReference type="EMBL" id="TNV85719.1"/>
    </source>
</evidence>
<dbReference type="PANTHER" id="PTHR24351">
    <property type="entry name" value="RIBOSOMAL PROTEIN S6 KINASE"/>
    <property type="match status" value="1"/>
</dbReference>
<keyword evidence="2" id="KW-0597">Phosphoprotein</keyword>
<comment type="similarity">
    <text evidence="8">Belongs to the protein kinase superfamily.</text>
</comment>
<evidence type="ECO:0000256" key="3">
    <source>
        <dbReference type="ARBA" id="ARBA00022679"/>
    </source>
</evidence>
<evidence type="ECO:0000259" key="10">
    <source>
        <dbReference type="PROSITE" id="PS51285"/>
    </source>
</evidence>
<dbReference type="SMART" id="SM00220">
    <property type="entry name" value="S_TKc"/>
    <property type="match status" value="1"/>
</dbReference>
<evidence type="ECO:0000256" key="7">
    <source>
        <dbReference type="PROSITE-ProRule" id="PRU10141"/>
    </source>
</evidence>
<dbReference type="Proteomes" id="UP000785679">
    <property type="component" value="Unassembled WGS sequence"/>
</dbReference>
<keyword evidence="5" id="KW-0418">Kinase</keyword>
<evidence type="ECO:0000256" key="5">
    <source>
        <dbReference type="ARBA" id="ARBA00022777"/>
    </source>
</evidence>
<feature type="binding site" evidence="7">
    <location>
        <position position="55"/>
    </location>
    <ligand>
        <name>ATP</name>
        <dbReference type="ChEBI" id="CHEBI:30616"/>
    </ligand>
</feature>
<dbReference type="GO" id="GO:0004674">
    <property type="term" value="F:protein serine/threonine kinase activity"/>
    <property type="evidence" value="ECO:0007669"/>
    <property type="project" value="UniProtKB-KW"/>
</dbReference>
<gene>
    <name evidence="11" type="ORF">FGO68_gene10958</name>
</gene>
<dbReference type="Pfam" id="PF00069">
    <property type="entry name" value="Pkinase"/>
    <property type="match status" value="1"/>
</dbReference>
<dbReference type="InterPro" id="IPR000719">
    <property type="entry name" value="Prot_kinase_dom"/>
</dbReference>
<proteinExistence type="inferred from homology"/>
<dbReference type="InterPro" id="IPR045270">
    <property type="entry name" value="STKc_AGC"/>
</dbReference>
<evidence type="ECO:0000256" key="6">
    <source>
        <dbReference type="ARBA" id="ARBA00022840"/>
    </source>
</evidence>
<dbReference type="FunFam" id="1.10.510.10:FF:000008">
    <property type="entry name" value="Non-specific serine/threonine protein kinase"/>
    <property type="match status" value="1"/>
</dbReference>
<dbReference type="Gene3D" id="3.30.200.20">
    <property type="entry name" value="Phosphorylase Kinase, domain 1"/>
    <property type="match status" value="1"/>
</dbReference>
<evidence type="ECO:0000256" key="4">
    <source>
        <dbReference type="ARBA" id="ARBA00022741"/>
    </source>
</evidence>
<keyword evidence="6 7" id="KW-0067">ATP-binding</keyword>
<keyword evidence="3" id="KW-0808">Transferase</keyword>
<keyword evidence="1 8" id="KW-0723">Serine/threonine-protein kinase</keyword>
<evidence type="ECO:0000256" key="8">
    <source>
        <dbReference type="RuleBase" id="RU000304"/>
    </source>
</evidence>
<dbReference type="InterPro" id="IPR011009">
    <property type="entry name" value="Kinase-like_dom_sf"/>
</dbReference>
<dbReference type="InterPro" id="IPR017441">
    <property type="entry name" value="Protein_kinase_ATP_BS"/>
</dbReference>
<organism evidence="11 12">
    <name type="scientific">Halteria grandinella</name>
    <dbReference type="NCBI Taxonomy" id="5974"/>
    <lineage>
        <taxon>Eukaryota</taxon>
        <taxon>Sar</taxon>
        <taxon>Alveolata</taxon>
        <taxon>Ciliophora</taxon>
        <taxon>Intramacronucleata</taxon>
        <taxon>Spirotrichea</taxon>
        <taxon>Stichotrichia</taxon>
        <taxon>Sporadotrichida</taxon>
        <taxon>Halteriidae</taxon>
        <taxon>Halteria</taxon>
    </lineage>
</organism>
<dbReference type="PROSITE" id="PS50011">
    <property type="entry name" value="PROTEIN_KINASE_DOM"/>
    <property type="match status" value="1"/>
</dbReference>
<dbReference type="CDD" id="cd05123">
    <property type="entry name" value="STKc_AGC"/>
    <property type="match status" value="1"/>
</dbReference>
<evidence type="ECO:0000313" key="12">
    <source>
        <dbReference type="Proteomes" id="UP000785679"/>
    </source>
</evidence>
<sequence>MVPAEQRQPKLLDDSHKGLGYGSFQLLDILGQGTFGKVFKVRRKDMPHGEEFAMKVLKKAFLVKNNHLRYAITECNILKLSNHPYVIKLHFSFQTPENLYMILDYCPGGDLAFHLNKRQIFDENEARFYIAEVILAMEYIHSLNIIYRDLKPENILIDLEGHVKLADFGLAKEGVNDKGQAKSFCGSPAYLAPEMLQSKGVGKAGDIYQIGAVLYELLVGFPPHYTENIKKLYENIKNAKLQIPSYISKDAKDLLLSLLNKNPKSRLGVQDKGEIKRHPFFKGLDWNKLYNRQIAPPVHLKMDEEEDNEEIQYLKQLEKAKFRDNDYQKDNQTLNRVKQFSFIRGSNDE</sequence>
<protein>
    <recommendedName>
        <fullName evidence="13">Protein kinase domain protein</fullName>
    </recommendedName>
</protein>
<dbReference type="PROSITE" id="PS51285">
    <property type="entry name" value="AGC_KINASE_CTER"/>
    <property type="match status" value="1"/>
</dbReference>
<evidence type="ECO:0008006" key="13">
    <source>
        <dbReference type="Google" id="ProtNLM"/>
    </source>
</evidence>
<comment type="caution">
    <text evidence="11">The sequence shown here is derived from an EMBL/GenBank/DDBJ whole genome shotgun (WGS) entry which is preliminary data.</text>
</comment>
<dbReference type="GO" id="GO:0005524">
    <property type="term" value="F:ATP binding"/>
    <property type="evidence" value="ECO:0007669"/>
    <property type="project" value="UniProtKB-UniRule"/>
</dbReference>
<dbReference type="EMBL" id="RRYP01001603">
    <property type="protein sequence ID" value="TNV85719.1"/>
    <property type="molecule type" value="Genomic_DNA"/>
</dbReference>
<feature type="domain" description="Protein kinase" evidence="9">
    <location>
        <begin position="24"/>
        <end position="281"/>
    </location>
</feature>
<dbReference type="OrthoDB" id="296761at2759"/>
<feature type="domain" description="AGC-kinase C-terminal" evidence="10">
    <location>
        <begin position="282"/>
        <end position="349"/>
    </location>
</feature>